<evidence type="ECO:0000313" key="4">
    <source>
        <dbReference type="Proteomes" id="UP000316545"/>
    </source>
</evidence>
<organism evidence="3 4">
    <name type="scientific">Nitrospirillum amazonense</name>
    <dbReference type="NCBI Taxonomy" id="28077"/>
    <lineage>
        <taxon>Bacteria</taxon>
        <taxon>Pseudomonadati</taxon>
        <taxon>Pseudomonadota</taxon>
        <taxon>Alphaproteobacteria</taxon>
        <taxon>Rhodospirillales</taxon>
        <taxon>Azospirillaceae</taxon>
        <taxon>Nitrospirillum</taxon>
    </lineage>
</organism>
<name>A0A560FUJ1_9PROT</name>
<dbReference type="AlphaFoldDB" id="A0A560FUJ1"/>
<reference evidence="3 4" key="1">
    <citation type="submission" date="2019-06" db="EMBL/GenBank/DDBJ databases">
        <title>Genomic Encyclopedia of Type Strains, Phase IV (KMG-V): Genome sequencing to study the core and pangenomes of soil and plant-associated prokaryotes.</title>
        <authorList>
            <person name="Whitman W."/>
        </authorList>
    </citation>
    <scope>NUCLEOTIDE SEQUENCE [LARGE SCALE GENOMIC DNA]</scope>
    <source>
        <strain evidence="3 4">BR 11865</strain>
    </source>
</reference>
<evidence type="ECO:0008006" key="5">
    <source>
        <dbReference type="Google" id="ProtNLM"/>
    </source>
</evidence>
<evidence type="ECO:0000313" key="3">
    <source>
        <dbReference type="EMBL" id="TWB25272.1"/>
    </source>
</evidence>
<dbReference type="EMBL" id="VITO01000010">
    <property type="protein sequence ID" value="TWB25272.1"/>
    <property type="molecule type" value="Genomic_DNA"/>
</dbReference>
<dbReference type="RefSeq" id="WP_186464427.1">
    <property type="nucleotide sequence ID" value="NZ_VITO01000010.1"/>
</dbReference>
<feature type="signal peptide" evidence="2">
    <location>
        <begin position="1"/>
        <end position="30"/>
    </location>
</feature>
<sequence length="180" mass="18674">MSFKKMPSLTAATLLLALAVAPAAPQPARAAESLASCRAIGDATQRLACYDALAAAAANAPAVAPPNAATAAANAAPATPAVPEDPTARFGKEKLPRTEEQQAKDDAEQDEEMHSTVASSVALPYRLFAVTLANGQTWVSKEALTFDPKPGDEVRVMHGLFGSYSMVVGRSRPAKATRVS</sequence>
<keyword evidence="2" id="KW-0732">Signal</keyword>
<feature type="chain" id="PRO_5021724599" description="Type IV pilus biogenesis protein PilP" evidence="2">
    <location>
        <begin position="31"/>
        <end position="180"/>
    </location>
</feature>
<feature type="region of interest" description="Disordered" evidence="1">
    <location>
        <begin position="74"/>
        <end position="115"/>
    </location>
</feature>
<dbReference type="Proteomes" id="UP000316545">
    <property type="component" value="Unassembled WGS sequence"/>
</dbReference>
<protein>
    <recommendedName>
        <fullName evidence="5">Type IV pilus biogenesis protein PilP</fullName>
    </recommendedName>
</protein>
<proteinExistence type="predicted"/>
<accession>A0A560FUJ1</accession>
<gene>
    <name evidence="3" type="ORF">FBZ88_11028</name>
</gene>
<comment type="caution">
    <text evidence="3">The sequence shown here is derived from an EMBL/GenBank/DDBJ whole genome shotgun (WGS) entry which is preliminary data.</text>
</comment>
<evidence type="ECO:0000256" key="2">
    <source>
        <dbReference type="SAM" id="SignalP"/>
    </source>
</evidence>
<keyword evidence="4" id="KW-1185">Reference proteome</keyword>
<feature type="compositionally biased region" description="Basic and acidic residues" evidence="1">
    <location>
        <begin position="86"/>
        <end position="106"/>
    </location>
</feature>
<evidence type="ECO:0000256" key="1">
    <source>
        <dbReference type="SAM" id="MobiDB-lite"/>
    </source>
</evidence>